<feature type="non-terminal residue" evidence="2">
    <location>
        <position position="214"/>
    </location>
</feature>
<reference evidence="2" key="1">
    <citation type="submission" date="2020-02" db="EMBL/GenBank/DDBJ databases">
        <authorList>
            <person name="Meier V. D."/>
        </authorList>
    </citation>
    <scope>NUCLEOTIDE SEQUENCE</scope>
    <source>
        <strain evidence="2">AVDCRST_MAG32</strain>
    </source>
</reference>
<feature type="compositionally biased region" description="Basic residues" evidence="1">
    <location>
        <begin position="149"/>
        <end position="159"/>
    </location>
</feature>
<sequence length="214" mass="23289">DQSVPGRGPSADARRRPRRGGRRGPGPRLAGAPDAHGRRPDRGQPPDALQDLRRQARALPGPRPAARAPAPRAGRRGDGGVRHAARTVGRRGAHHPRRRGGRPLGQGRAPQRRQRRVPAADHQPWRAGARPRASRADRPRAAPPPRPGPRPRRDRGRRRHADDPEPSRPASAARGEDGHGHRRDRHPVPRADRGRPTARPGRRRGAPTRGGGAV</sequence>
<proteinExistence type="predicted"/>
<feature type="compositionally biased region" description="Low complexity" evidence="1">
    <location>
        <begin position="57"/>
        <end position="72"/>
    </location>
</feature>
<accession>A0A6J4MT23</accession>
<feature type="region of interest" description="Disordered" evidence="1">
    <location>
        <begin position="1"/>
        <end position="214"/>
    </location>
</feature>
<feature type="compositionally biased region" description="Basic and acidic residues" evidence="1">
    <location>
        <begin position="35"/>
        <end position="54"/>
    </location>
</feature>
<gene>
    <name evidence="2" type="ORF">AVDCRST_MAG32-272</name>
</gene>
<feature type="compositionally biased region" description="Basic and acidic residues" evidence="1">
    <location>
        <begin position="186"/>
        <end position="195"/>
    </location>
</feature>
<feature type="compositionally biased region" description="Basic residues" evidence="1">
    <location>
        <begin position="83"/>
        <end position="101"/>
    </location>
</feature>
<name>A0A6J4MT23_9ACTN</name>
<evidence type="ECO:0000313" key="2">
    <source>
        <dbReference type="EMBL" id="CAA9367980.1"/>
    </source>
</evidence>
<protein>
    <submittedName>
        <fullName evidence="2">Uncharacterized protein</fullName>
    </submittedName>
</protein>
<evidence type="ECO:0000256" key="1">
    <source>
        <dbReference type="SAM" id="MobiDB-lite"/>
    </source>
</evidence>
<dbReference type="AlphaFoldDB" id="A0A6J4MT23"/>
<feature type="compositionally biased region" description="Low complexity" evidence="1">
    <location>
        <begin position="1"/>
        <end position="11"/>
    </location>
</feature>
<dbReference type="EMBL" id="CADCUM010000012">
    <property type="protein sequence ID" value="CAA9367980.1"/>
    <property type="molecule type" value="Genomic_DNA"/>
</dbReference>
<feature type="non-terminal residue" evidence="2">
    <location>
        <position position="1"/>
    </location>
</feature>
<organism evidence="2">
    <name type="scientific">uncultured Nocardioides sp</name>
    <dbReference type="NCBI Taxonomy" id="198441"/>
    <lineage>
        <taxon>Bacteria</taxon>
        <taxon>Bacillati</taxon>
        <taxon>Actinomycetota</taxon>
        <taxon>Actinomycetes</taxon>
        <taxon>Propionibacteriales</taxon>
        <taxon>Nocardioidaceae</taxon>
        <taxon>Nocardioides</taxon>
        <taxon>environmental samples</taxon>
    </lineage>
</organism>